<evidence type="ECO:0000313" key="1">
    <source>
        <dbReference type="EMBL" id="MTJ45183.1"/>
    </source>
</evidence>
<organism evidence="1 2">
    <name type="scientific">Dolichospermum flos-aquae UHCC 0037</name>
    <dbReference type="NCBI Taxonomy" id="2590026"/>
    <lineage>
        <taxon>Bacteria</taxon>
        <taxon>Bacillati</taxon>
        <taxon>Cyanobacteriota</taxon>
        <taxon>Cyanophyceae</taxon>
        <taxon>Nostocales</taxon>
        <taxon>Aphanizomenonaceae</taxon>
        <taxon>Dolichospermum</taxon>
    </lineage>
</organism>
<sequence>MNTPNYSLLLQSLWTPPTTPIAENSHTNNHPPEPTDMTEFLGEEILCSPIIINRNKYVLK</sequence>
<proteinExistence type="predicted"/>
<gene>
    <name evidence="1" type="ORF">FJR39_19390</name>
</gene>
<name>A0ACC7S9E8_DOLFA</name>
<dbReference type="Proteomes" id="UP001517388">
    <property type="component" value="Unassembled WGS sequence"/>
</dbReference>
<comment type="caution">
    <text evidence="1">The sequence shown here is derived from an EMBL/GenBank/DDBJ whole genome shotgun (WGS) entry which is preliminary data.</text>
</comment>
<dbReference type="EMBL" id="VILF01000005">
    <property type="protein sequence ID" value="MTJ45183.1"/>
    <property type="molecule type" value="Genomic_DNA"/>
</dbReference>
<keyword evidence="2" id="KW-1185">Reference proteome</keyword>
<evidence type="ECO:0000313" key="2">
    <source>
        <dbReference type="Proteomes" id="UP001517388"/>
    </source>
</evidence>
<reference evidence="2" key="1">
    <citation type="journal article" date="2020" name="Toxins">
        <title>Phylogenomic Analysis of Secondary Metabolism in the Toxic Cyanobacterial Genera Anabaena, Dolichospermum and Aphanizomenon.</title>
        <authorList>
            <person name="Oesterholm J."/>
            <person name="Popin R.V."/>
            <person name="Fewer D.P."/>
            <person name="Sivonen K."/>
        </authorList>
    </citation>
    <scope>NUCLEOTIDE SEQUENCE [LARGE SCALE GENOMIC DNA]</scope>
    <source>
        <strain evidence="2">UHCC 0037</strain>
    </source>
</reference>
<protein>
    <submittedName>
        <fullName evidence="1">Uncharacterized protein</fullName>
    </submittedName>
</protein>
<accession>A0ACC7S9E8</accession>